<organism evidence="1 2">
    <name type="scientific">Chryseobacterium gambrini</name>
    <dbReference type="NCBI Taxonomy" id="373672"/>
    <lineage>
        <taxon>Bacteria</taxon>
        <taxon>Pseudomonadati</taxon>
        <taxon>Bacteroidota</taxon>
        <taxon>Flavobacteriia</taxon>
        <taxon>Flavobacteriales</taxon>
        <taxon>Weeksellaceae</taxon>
        <taxon>Chryseobacterium group</taxon>
        <taxon>Chryseobacterium</taxon>
    </lineage>
</organism>
<evidence type="ECO:0000313" key="1">
    <source>
        <dbReference type="EMBL" id="SIS71885.1"/>
    </source>
</evidence>
<dbReference type="Proteomes" id="UP000185781">
    <property type="component" value="Unassembled WGS sequence"/>
</dbReference>
<dbReference type="RefSeq" id="WP_027380853.1">
    <property type="nucleotide sequence ID" value="NZ_FTOV01000002.1"/>
</dbReference>
<dbReference type="EMBL" id="FTOV01000002">
    <property type="protein sequence ID" value="SIS71885.1"/>
    <property type="molecule type" value="Genomic_DNA"/>
</dbReference>
<name>A0A1N7LDE7_9FLAO</name>
<sequence length="71" mass="8454">MEFIEKLIVNYIIIGYLKEGLNQHEIAEKLKKENIKPNSLSSIEKRLNQIRHYYDAKTMFHLACILHNKII</sequence>
<gene>
    <name evidence="1" type="ORF">SAMN05421785_102162</name>
</gene>
<dbReference type="STRING" id="373672.SAMN05421785_102162"/>
<protein>
    <submittedName>
        <fullName evidence="1">Uncharacterized protein</fullName>
    </submittedName>
</protein>
<dbReference type="OrthoDB" id="1451965at2"/>
<accession>A0A1N7LDE7</accession>
<dbReference type="AlphaFoldDB" id="A0A1N7LDE7"/>
<evidence type="ECO:0000313" key="2">
    <source>
        <dbReference type="Proteomes" id="UP000185781"/>
    </source>
</evidence>
<reference evidence="1 2" key="1">
    <citation type="submission" date="2017-01" db="EMBL/GenBank/DDBJ databases">
        <authorList>
            <person name="Mah S.A."/>
            <person name="Swanson W.J."/>
            <person name="Moy G.W."/>
            <person name="Vacquier V.D."/>
        </authorList>
    </citation>
    <scope>NUCLEOTIDE SEQUENCE [LARGE SCALE GENOMIC DNA]</scope>
    <source>
        <strain evidence="1 2">DSM 18014</strain>
    </source>
</reference>
<proteinExistence type="predicted"/>